<evidence type="ECO:0000313" key="1">
    <source>
        <dbReference type="EMBL" id="KAK7025202.1"/>
    </source>
</evidence>
<reference evidence="1 2" key="1">
    <citation type="journal article" date="2024" name="J Genomics">
        <title>Draft genome sequencing and assembly of Favolaschia claudopus CIRM-BRFM 2984 isolated from oak limbs.</title>
        <authorList>
            <person name="Navarro D."/>
            <person name="Drula E."/>
            <person name="Chaduli D."/>
            <person name="Cazenave R."/>
            <person name="Ahrendt S."/>
            <person name="Wang J."/>
            <person name="Lipzen A."/>
            <person name="Daum C."/>
            <person name="Barry K."/>
            <person name="Grigoriev I.V."/>
            <person name="Favel A."/>
            <person name="Rosso M.N."/>
            <person name="Martin F."/>
        </authorList>
    </citation>
    <scope>NUCLEOTIDE SEQUENCE [LARGE SCALE GENOMIC DNA]</scope>
    <source>
        <strain evidence="1 2">CIRM-BRFM 2984</strain>
    </source>
</reference>
<gene>
    <name evidence="1" type="ORF">R3P38DRAFT_1063431</name>
</gene>
<proteinExistence type="predicted"/>
<keyword evidence="2" id="KW-1185">Reference proteome</keyword>
<dbReference type="EMBL" id="JAWWNJ010000034">
    <property type="protein sequence ID" value="KAK7025202.1"/>
    <property type="molecule type" value="Genomic_DNA"/>
</dbReference>
<sequence>MRPLRYARIKRYRISDDVLTSILEWLDPRSLFMAARAFKRIYAIVMGYHSLRYKFELAVSAMRDGSASHAVAPLLGRLNLLLSYRNDWQQLNWTHEYKMQVLTPSHIGTSSGFIHQIRPHGGYDTLEITELPSCRTGRSPALTRRLRFTSSPVETLCIDSSQALIIAAHIFCQAGIVGVQLHFRDLWTFGKHPRALSDSYEIPAQIFAPVSRTVMSIFGSKMVVTLEFANGKTSHLIMDWRNFGARWIDDQDIRLLDEELLLVVCKRGNSAPIINLCSIANIANMVVLRQYELPSALHDSTITFCANNSPRQPSSTAQFYSDPAHRILVFSAKPSPKSGSRNWLFINESYFRGAPFRRERLVVPWSVWGQYCLIKDLSFRSRTTVRGPYAIGARVVYFESESGSSRAGTLHSLEFVPYPDAPARLDASWSVVGQKSGLFPSEVVRRVPSSTVEHNAIDDVAVTEDNIVLFLELQPGFRPVNILTFAAPPSPSHR</sequence>
<protein>
    <submittedName>
        <fullName evidence="1">F-box domain-containing protein</fullName>
    </submittedName>
</protein>
<dbReference type="Proteomes" id="UP001362999">
    <property type="component" value="Unassembled WGS sequence"/>
</dbReference>
<accession>A0AAW0BGY7</accession>
<evidence type="ECO:0000313" key="2">
    <source>
        <dbReference type="Proteomes" id="UP001362999"/>
    </source>
</evidence>
<name>A0AAW0BGY7_9AGAR</name>
<comment type="caution">
    <text evidence="1">The sequence shown here is derived from an EMBL/GenBank/DDBJ whole genome shotgun (WGS) entry which is preliminary data.</text>
</comment>
<organism evidence="1 2">
    <name type="scientific">Favolaschia claudopus</name>
    <dbReference type="NCBI Taxonomy" id="2862362"/>
    <lineage>
        <taxon>Eukaryota</taxon>
        <taxon>Fungi</taxon>
        <taxon>Dikarya</taxon>
        <taxon>Basidiomycota</taxon>
        <taxon>Agaricomycotina</taxon>
        <taxon>Agaricomycetes</taxon>
        <taxon>Agaricomycetidae</taxon>
        <taxon>Agaricales</taxon>
        <taxon>Marasmiineae</taxon>
        <taxon>Mycenaceae</taxon>
        <taxon>Favolaschia</taxon>
    </lineage>
</organism>
<dbReference type="AlphaFoldDB" id="A0AAW0BGY7"/>